<organism evidence="2 3">
    <name type="scientific">Podospora fimiseda</name>
    <dbReference type="NCBI Taxonomy" id="252190"/>
    <lineage>
        <taxon>Eukaryota</taxon>
        <taxon>Fungi</taxon>
        <taxon>Dikarya</taxon>
        <taxon>Ascomycota</taxon>
        <taxon>Pezizomycotina</taxon>
        <taxon>Sordariomycetes</taxon>
        <taxon>Sordariomycetidae</taxon>
        <taxon>Sordariales</taxon>
        <taxon>Podosporaceae</taxon>
        <taxon>Podospora</taxon>
    </lineage>
</organism>
<feature type="compositionally biased region" description="Polar residues" evidence="1">
    <location>
        <begin position="559"/>
        <end position="576"/>
    </location>
</feature>
<reference evidence="2" key="1">
    <citation type="journal article" date="2023" name="Mol. Phylogenet. Evol.">
        <title>Genome-scale phylogeny and comparative genomics of the fungal order Sordariales.</title>
        <authorList>
            <person name="Hensen N."/>
            <person name="Bonometti L."/>
            <person name="Westerberg I."/>
            <person name="Brannstrom I.O."/>
            <person name="Guillou S."/>
            <person name="Cros-Aarteil S."/>
            <person name="Calhoun S."/>
            <person name="Haridas S."/>
            <person name="Kuo A."/>
            <person name="Mondo S."/>
            <person name="Pangilinan J."/>
            <person name="Riley R."/>
            <person name="LaButti K."/>
            <person name="Andreopoulos B."/>
            <person name="Lipzen A."/>
            <person name="Chen C."/>
            <person name="Yan M."/>
            <person name="Daum C."/>
            <person name="Ng V."/>
            <person name="Clum A."/>
            <person name="Steindorff A."/>
            <person name="Ohm R.A."/>
            <person name="Martin F."/>
            <person name="Silar P."/>
            <person name="Natvig D.O."/>
            <person name="Lalanne C."/>
            <person name="Gautier V."/>
            <person name="Ament-Velasquez S.L."/>
            <person name="Kruys A."/>
            <person name="Hutchinson M.I."/>
            <person name="Powell A.J."/>
            <person name="Barry K."/>
            <person name="Miller A.N."/>
            <person name="Grigoriev I.V."/>
            <person name="Debuchy R."/>
            <person name="Gladieux P."/>
            <person name="Hiltunen Thoren M."/>
            <person name="Johannesson H."/>
        </authorList>
    </citation>
    <scope>NUCLEOTIDE SEQUENCE</scope>
    <source>
        <strain evidence="2">CBS 990.96</strain>
    </source>
</reference>
<accession>A0AAN7BF65</accession>
<dbReference type="SUPFAM" id="SSF50978">
    <property type="entry name" value="WD40 repeat-like"/>
    <property type="match status" value="1"/>
</dbReference>
<sequence length="791" mass="84922">MQSTPKTRRTPQNTQYTYDFNRRVYHVKQYPVQSPQGATILIYGHETGVTITWRGGKRLKATKQQPGSEKRNGAAAQDAVMVIDSDDETSTASAAFVDKPEFQDTPAADASSLPEFVQTLDLHLGTAVLGVAVPPIPNSTPEDAASNGISILQDKIVFAVTCSTTSVYVITLPLTPPSPESKARPELNQNLLAGNAGKGMWGETLTLLGGQSRPCRGIAISLVKPKTSPKSRPLERAVMQTNQTPRVIVAAHSDEASGTLRFWDVSLDGKPGAIDRFEPFQTEYLPSRLTSISFNPTNLTQLLAITSSHAVRIYDYSVPSLPSEDTSEGPFPSQGSWLLTLYPPFARGSPMSTERKPVVAAEWISHGRAILALLADGQWGIWDIDGGSPAGTAAASGSLFSKASAGLRGSAITSFSISGHLDGTSPLKNPAAQKPANASRASGEFVPLTPHTRRDAISSALGGGADKLSAVRGGISVTQLASRGAGPSDESVVLWLEGTDPIVSVVASISKFWDSKLRRAGGSVNLWSGSQPTHMTRLTDLSAGLLGERCTGAVAIPRSSVNTPQANTAAPPSENGSGEAENLSLEVLLVGEKRLVIVHESEDAAAASFNARLLGGRKKARLELGTTNAILAYPRPEKPNSVAFNLSIAHRPTGAGAGLFRPNKSRVTGGDSFESMDILPSTEPHEECSFSQPPGVGLRFINDLNFAADQPDDEAEAINRNIEEEMMDIMEIDRVMEQMESERERKKSEQQQQEEMDEPLWSKRHGGLLRDAQLRRKAQRVELEKDTKKKD</sequence>
<proteinExistence type="predicted"/>
<dbReference type="EMBL" id="MU865574">
    <property type="protein sequence ID" value="KAK4221197.1"/>
    <property type="molecule type" value="Genomic_DNA"/>
</dbReference>
<feature type="region of interest" description="Disordered" evidence="1">
    <location>
        <begin position="557"/>
        <end position="580"/>
    </location>
</feature>
<comment type="caution">
    <text evidence="2">The sequence shown here is derived from an EMBL/GenBank/DDBJ whole genome shotgun (WGS) entry which is preliminary data.</text>
</comment>
<dbReference type="InterPro" id="IPR036322">
    <property type="entry name" value="WD40_repeat_dom_sf"/>
</dbReference>
<reference evidence="2" key="2">
    <citation type="submission" date="2023-05" db="EMBL/GenBank/DDBJ databases">
        <authorList>
            <consortium name="Lawrence Berkeley National Laboratory"/>
            <person name="Steindorff A."/>
            <person name="Hensen N."/>
            <person name="Bonometti L."/>
            <person name="Westerberg I."/>
            <person name="Brannstrom I.O."/>
            <person name="Guillou S."/>
            <person name="Cros-Aarteil S."/>
            <person name="Calhoun S."/>
            <person name="Haridas S."/>
            <person name="Kuo A."/>
            <person name="Mondo S."/>
            <person name="Pangilinan J."/>
            <person name="Riley R."/>
            <person name="Labutti K."/>
            <person name="Andreopoulos B."/>
            <person name="Lipzen A."/>
            <person name="Chen C."/>
            <person name="Yanf M."/>
            <person name="Daum C."/>
            <person name="Ng V."/>
            <person name="Clum A."/>
            <person name="Ohm R."/>
            <person name="Martin F."/>
            <person name="Silar P."/>
            <person name="Natvig D."/>
            <person name="Lalanne C."/>
            <person name="Gautier V."/>
            <person name="Ament-Velasquez S.L."/>
            <person name="Kruys A."/>
            <person name="Hutchinson M.I."/>
            <person name="Powell A.J."/>
            <person name="Barry K."/>
            <person name="Miller A.N."/>
            <person name="Grigoriev I.V."/>
            <person name="Debuchy R."/>
            <person name="Gladieux P."/>
            <person name="Thoren M.H."/>
            <person name="Johannesson H."/>
        </authorList>
    </citation>
    <scope>NUCLEOTIDE SEQUENCE</scope>
    <source>
        <strain evidence="2">CBS 990.96</strain>
    </source>
</reference>
<feature type="compositionally biased region" description="Basic and acidic residues" evidence="1">
    <location>
        <begin position="779"/>
        <end position="791"/>
    </location>
</feature>
<gene>
    <name evidence="2" type="ORF">QBC38DRAFT_461738</name>
</gene>
<protein>
    <submittedName>
        <fullName evidence="2">Nucleoporin NUP37</fullName>
    </submittedName>
</protein>
<evidence type="ECO:0000313" key="3">
    <source>
        <dbReference type="Proteomes" id="UP001301958"/>
    </source>
</evidence>
<name>A0AAN7BF65_9PEZI</name>
<feature type="region of interest" description="Disordered" evidence="1">
    <location>
        <begin position="738"/>
        <end position="791"/>
    </location>
</feature>
<feature type="region of interest" description="Disordered" evidence="1">
    <location>
        <begin position="425"/>
        <end position="449"/>
    </location>
</feature>
<keyword evidence="3" id="KW-1185">Reference proteome</keyword>
<dbReference type="Gene3D" id="2.130.10.10">
    <property type="entry name" value="YVTN repeat-like/Quinoprotein amine dehydrogenase"/>
    <property type="match status" value="1"/>
</dbReference>
<dbReference type="AlphaFoldDB" id="A0AAN7BF65"/>
<dbReference type="Proteomes" id="UP001301958">
    <property type="component" value="Unassembled WGS sequence"/>
</dbReference>
<evidence type="ECO:0000313" key="2">
    <source>
        <dbReference type="EMBL" id="KAK4221197.1"/>
    </source>
</evidence>
<evidence type="ECO:0000256" key="1">
    <source>
        <dbReference type="SAM" id="MobiDB-lite"/>
    </source>
</evidence>
<dbReference type="InterPro" id="IPR015943">
    <property type="entry name" value="WD40/YVTN_repeat-like_dom_sf"/>
</dbReference>
<feature type="compositionally biased region" description="Basic and acidic residues" evidence="1">
    <location>
        <begin position="738"/>
        <end position="749"/>
    </location>
</feature>